<dbReference type="PANTHER" id="PTHR21256:SF2">
    <property type="entry name" value="HISTIDINE BIOSYNTHESIS TRIFUNCTIONAL PROTEIN"/>
    <property type="match status" value="1"/>
</dbReference>
<evidence type="ECO:0000256" key="6">
    <source>
        <dbReference type="ARBA" id="ARBA00022723"/>
    </source>
</evidence>
<feature type="binding site" evidence="12">
    <location>
        <position position="264"/>
    </location>
    <ligand>
        <name>Zn(2+)</name>
        <dbReference type="ChEBI" id="CHEBI:29105"/>
    </ligand>
</feature>
<keyword evidence="12" id="KW-0028">Amino-acid biosynthesis</keyword>
<comment type="caution">
    <text evidence="15">The sequence shown here is derived from an EMBL/GenBank/DDBJ whole genome shotgun (WGS) entry which is preliminary data.</text>
</comment>
<evidence type="ECO:0000256" key="7">
    <source>
        <dbReference type="ARBA" id="ARBA00022833"/>
    </source>
</evidence>
<evidence type="ECO:0000313" key="15">
    <source>
        <dbReference type="EMBL" id="MFC0582919.1"/>
    </source>
</evidence>
<feature type="binding site" evidence="12">
    <location>
        <position position="367"/>
    </location>
    <ligand>
        <name>substrate</name>
    </ligand>
</feature>
<evidence type="ECO:0000256" key="11">
    <source>
        <dbReference type="ARBA" id="ARBA00049489"/>
    </source>
</evidence>
<dbReference type="PROSITE" id="PS00611">
    <property type="entry name" value="HISOL_DEHYDROGENASE"/>
    <property type="match status" value="1"/>
</dbReference>
<keyword evidence="10 12" id="KW-0368">Histidine biosynthesis</keyword>
<comment type="function">
    <text evidence="1 12">Catalyzes the sequential NAD-dependent oxidations of L-histidinol to L-histidinaldehyde and then to L-histidine.</text>
</comment>
<dbReference type="GO" id="GO:0004399">
    <property type="term" value="F:histidinol dehydrogenase activity"/>
    <property type="evidence" value="ECO:0007669"/>
    <property type="project" value="UniProtKB-EC"/>
</dbReference>
<feature type="binding site" evidence="12">
    <location>
        <position position="426"/>
    </location>
    <ligand>
        <name>Zn(2+)</name>
        <dbReference type="ChEBI" id="CHEBI:29105"/>
    </ligand>
</feature>
<dbReference type="EC" id="1.1.1.23" evidence="4 12"/>
<evidence type="ECO:0000256" key="5">
    <source>
        <dbReference type="ARBA" id="ARBA00016531"/>
    </source>
</evidence>
<evidence type="ECO:0000256" key="3">
    <source>
        <dbReference type="ARBA" id="ARBA00010178"/>
    </source>
</evidence>
<evidence type="ECO:0000256" key="13">
    <source>
        <dbReference type="PIRNR" id="PIRNR000099"/>
    </source>
</evidence>
<keyword evidence="16" id="KW-1185">Reference proteome</keyword>
<feature type="active site" description="Proton acceptor" evidence="12">
    <location>
        <position position="334"/>
    </location>
</feature>
<evidence type="ECO:0000256" key="1">
    <source>
        <dbReference type="ARBA" id="ARBA00003850"/>
    </source>
</evidence>
<comment type="similarity">
    <text evidence="3 12 13 14">Belongs to the histidinol dehydrogenase family.</text>
</comment>
<dbReference type="PANTHER" id="PTHR21256">
    <property type="entry name" value="HISTIDINOL DEHYDROGENASE HDH"/>
    <property type="match status" value="1"/>
</dbReference>
<feature type="binding site" evidence="12">
    <location>
        <position position="267"/>
    </location>
    <ligand>
        <name>Zn(2+)</name>
        <dbReference type="ChEBI" id="CHEBI:29105"/>
    </ligand>
</feature>
<feature type="binding site" evidence="12">
    <location>
        <position position="367"/>
    </location>
    <ligand>
        <name>Zn(2+)</name>
        <dbReference type="ChEBI" id="CHEBI:29105"/>
    </ligand>
</feature>
<feature type="binding site" evidence="12">
    <location>
        <position position="267"/>
    </location>
    <ligand>
        <name>substrate</name>
    </ligand>
</feature>
<dbReference type="RefSeq" id="WP_377460463.1">
    <property type="nucleotide sequence ID" value="NZ_JBHLUB010000032.1"/>
</dbReference>
<evidence type="ECO:0000313" key="16">
    <source>
        <dbReference type="Proteomes" id="UP001589862"/>
    </source>
</evidence>
<evidence type="ECO:0000256" key="2">
    <source>
        <dbReference type="ARBA" id="ARBA00004940"/>
    </source>
</evidence>
<evidence type="ECO:0000256" key="4">
    <source>
        <dbReference type="ARBA" id="ARBA00012965"/>
    </source>
</evidence>
<feature type="binding site" evidence="12">
    <location>
        <position position="242"/>
    </location>
    <ligand>
        <name>substrate</name>
    </ligand>
</feature>
<feature type="active site" description="Proton acceptor" evidence="12">
    <location>
        <position position="333"/>
    </location>
</feature>
<comment type="cofactor">
    <cofactor evidence="12">
        <name>Zn(2+)</name>
        <dbReference type="ChEBI" id="CHEBI:29105"/>
    </cofactor>
    <text evidence="12">Binds 1 zinc ion per subunit.</text>
</comment>
<protein>
    <recommendedName>
        <fullName evidence="5 12">Histidinol dehydrogenase</fullName>
        <shortName evidence="12">HDH</shortName>
        <ecNumber evidence="4 12">1.1.1.23</ecNumber>
    </recommendedName>
</protein>
<keyword evidence="9 12" id="KW-0520">NAD</keyword>
<dbReference type="EMBL" id="JBHLUB010000032">
    <property type="protein sequence ID" value="MFC0582919.1"/>
    <property type="molecule type" value="Genomic_DNA"/>
</dbReference>
<keyword evidence="6 12" id="KW-0479">Metal-binding</keyword>
<dbReference type="InterPro" id="IPR016161">
    <property type="entry name" value="Ald_DH/histidinol_DH"/>
</dbReference>
<dbReference type="NCBIfam" id="TIGR00069">
    <property type="entry name" value="hisD"/>
    <property type="match status" value="1"/>
</dbReference>
<dbReference type="PRINTS" id="PR00083">
    <property type="entry name" value="HOLDHDRGNASE"/>
</dbReference>
<feature type="binding site" evidence="12">
    <location>
        <position position="334"/>
    </location>
    <ligand>
        <name>substrate</name>
    </ligand>
</feature>
<evidence type="ECO:0000256" key="14">
    <source>
        <dbReference type="RuleBase" id="RU004175"/>
    </source>
</evidence>
<feature type="binding site" evidence="12">
    <location>
        <position position="190"/>
    </location>
    <ligand>
        <name>NAD(+)</name>
        <dbReference type="ChEBI" id="CHEBI:57540"/>
    </ligand>
</feature>
<feature type="binding site" evidence="12">
    <location>
        <position position="219"/>
    </location>
    <ligand>
        <name>NAD(+)</name>
        <dbReference type="ChEBI" id="CHEBI:57540"/>
    </ligand>
</feature>
<dbReference type="SUPFAM" id="SSF53720">
    <property type="entry name" value="ALDH-like"/>
    <property type="match status" value="1"/>
</dbReference>
<reference evidence="15 16" key="1">
    <citation type="submission" date="2024-09" db="EMBL/GenBank/DDBJ databases">
        <authorList>
            <person name="Sun Q."/>
            <person name="Mori K."/>
        </authorList>
    </citation>
    <scope>NUCLEOTIDE SEQUENCE [LARGE SCALE GENOMIC DNA]</scope>
    <source>
        <strain evidence="15 16">NCAIM B.02604</strain>
    </source>
</reference>
<dbReference type="InterPro" id="IPR022695">
    <property type="entry name" value="Histidinol_DH_monofunct"/>
</dbReference>
<feature type="binding site" evidence="12">
    <location>
        <position position="126"/>
    </location>
    <ligand>
        <name>NAD(+)</name>
        <dbReference type="ChEBI" id="CHEBI:57540"/>
    </ligand>
</feature>
<evidence type="ECO:0000256" key="9">
    <source>
        <dbReference type="ARBA" id="ARBA00023027"/>
    </source>
</evidence>
<dbReference type="InterPro" id="IPR012131">
    <property type="entry name" value="Hstdl_DH"/>
</dbReference>
<dbReference type="InterPro" id="IPR001692">
    <property type="entry name" value="Histidinol_DH_CS"/>
</dbReference>
<gene>
    <name evidence="12 15" type="primary">hisD</name>
    <name evidence="15" type="ORF">ACFFFR_11120</name>
</gene>
<dbReference type="Gene3D" id="1.20.5.1300">
    <property type="match status" value="1"/>
</dbReference>
<comment type="pathway">
    <text evidence="2 12">Amino-acid biosynthesis; L-histidine biosynthesis; L-histidine from 5-phospho-alpha-D-ribose 1-diphosphate: step 9/9.</text>
</comment>
<feature type="binding site" evidence="12">
    <location>
        <position position="421"/>
    </location>
    <ligand>
        <name>substrate</name>
    </ligand>
</feature>
<accession>A0ABV6PCS1</accession>
<name>A0ABV6PCS1_9MICC</name>
<evidence type="ECO:0000256" key="10">
    <source>
        <dbReference type="ARBA" id="ARBA00023102"/>
    </source>
</evidence>
<comment type="catalytic activity">
    <reaction evidence="11 12">
        <text>L-histidinol + 2 NAD(+) + H2O = L-histidine + 2 NADH + 3 H(+)</text>
        <dbReference type="Rhea" id="RHEA:20641"/>
        <dbReference type="ChEBI" id="CHEBI:15377"/>
        <dbReference type="ChEBI" id="CHEBI:15378"/>
        <dbReference type="ChEBI" id="CHEBI:57540"/>
        <dbReference type="ChEBI" id="CHEBI:57595"/>
        <dbReference type="ChEBI" id="CHEBI:57699"/>
        <dbReference type="ChEBI" id="CHEBI:57945"/>
        <dbReference type="EC" id="1.1.1.23"/>
    </reaction>
</comment>
<keyword evidence="8 12" id="KW-0560">Oxidoreductase</keyword>
<dbReference type="HAMAP" id="MF_01024">
    <property type="entry name" value="HisD"/>
    <property type="match status" value="1"/>
</dbReference>
<dbReference type="Gene3D" id="3.40.50.1980">
    <property type="entry name" value="Nitrogenase molybdenum iron protein domain"/>
    <property type="match status" value="2"/>
</dbReference>
<evidence type="ECO:0000256" key="12">
    <source>
        <dbReference type="HAMAP-Rule" id="MF_01024"/>
    </source>
</evidence>
<evidence type="ECO:0000256" key="8">
    <source>
        <dbReference type="ARBA" id="ARBA00023002"/>
    </source>
</evidence>
<sequence length="436" mass="45422">MLKITDLRAQDFDPAAVVPRALMDVSEALDIVQPILNQVKDNGEAALLDLAEKFDGVRPASLRVPAEVIASALKNLDPAIRSALTEAIRRARIVHAAQLPADSTVELAVGAEVVNRWVPVDRVGLYVPGGKAVYPSSVVMNVVPAQAAGVPSLAIASPPQADNDGWPHPTILAAAALLGVDEVYAAGGAQAIAMFAYGAKNAEGETVCAKADLVTGPGNIYVAAAKRALRGVIGIDAEAGPTEIAVLADASANPEFVAADMISQAEHDPMAASVLVTTSMEFAEAVNTAITAQAGNAEHRKRINEALTGEQSGILVVEDLDTAIELVDEYAAEHLQIMTADARTVAERIRNAGAIFVGDYSPVPLGDYSSGSNHVLPTSGTAKFSSGLNVTSFLRSQQLIHYSESALGSIAHNIEALAVNEGLPAHGEAIKLRFEN</sequence>
<keyword evidence="7 12" id="KW-0862">Zinc</keyword>
<feature type="binding site" evidence="12">
    <location>
        <position position="426"/>
    </location>
    <ligand>
        <name>substrate</name>
    </ligand>
</feature>
<proteinExistence type="inferred from homology"/>
<feature type="binding site" evidence="12">
    <location>
        <position position="264"/>
    </location>
    <ligand>
        <name>substrate</name>
    </ligand>
</feature>
<organism evidence="15 16">
    <name type="scientific">Micrococcoides hystricis</name>
    <dbReference type="NCBI Taxonomy" id="1572761"/>
    <lineage>
        <taxon>Bacteria</taxon>
        <taxon>Bacillati</taxon>
        <taxon>Actinomycetota</taxon>
        <taxon>Actinomycetes</taxon>
        <taxon>Micrococcales</taxon>
        <taxon>Micrococcaceae</taxon>
        <taxon>Micrococcoides</taxon>
    </lineage>
</organism>
<dbReference type="CDD" id="cd06572">
    <property type="entry name" value="Histidinol_dh"/>
    <property type="match status" value="1"/>
</dbReference>
<dbReference type="Pfam" id="PF00815">
    <property type="entry name" value="Histidinol_dh"/>
    <property type="match status" value="1"/>
</dbReference>
<dbReference type="Proteomes" id="UP001589862">
    <property type="component" value="Unassembled WGS sequence"/>
</dbReference>
<dbReference type="PIRSF" id="PIRSF000099">
    <property type="entry name" value="Histidinol_dh"/>
    <property type="match status" value="1"/>
</dbReference>